<accession>A0A5R9DV02</accession>
<dbReference type="OrthoDB" id="4278168at2"/>
<organism evidence="1 2">
    <name type="scientific">Streptomyces marianii</name>
    <dbReference type="NCBI Taxonomy" id="1817406"/>
    <lineage>
        <taxon>Bacteria</taxon>
        <taxon>Bacillati</taxon>
        <taxon>Actinomycetota</taxon>
        <taxon>Actinomycetes</taxon>
        <taxon>Kitasatosporales</taxon>
        <taxon>Streptomycetaceae</taxon>
        <taxon>Streptomyces</taxon>
    </lineage>
</organism>
<dbReference type="EMBL" id="VAWE01000004">
    <property type="protein sequence ID" value="TLQ38844.1"/>
    <property type="molecule type" value="Genomic_DNA"/>
</dbReference>
<comment type="caution">
    <text evidence="1">The sequence shown here is derived from an EMBL/GenBank/DDBJ whole genome shotgun (WGS) entry which is preliminary data.</text>
</comment>
<protein>
    <submittedName>
        <fullName evidence="1">Uncharacterized protein</fullName>
    </submittedName>
</protein>
<dbReference type="Proteomes" id="UP000305921">
    <property type="component" value="Unassembled WGS sequence"/>
</dbReference>
<dbReference type="RefSeq" id="WP_138058412.1">
    <property type="nucleotide sequence ID" value="NZ_VAWE01000004.1"/>
</dbReference>
<evidence type="ECO:0000313" key="2">
    <source>
        <dbReference type="Proteomes" id="UP000305921"/>
    </source>
</evidence>
<dbReference type="AlphaFoldDB" id="A0A5R9DV02"/>
<sequence length="123" mass="13218">MRTTLPETDAVRRIATAARGLDTEARLDLSAVIGLDVDLVLGYEYEIPEDLTGKARTEALFAAFADDMTRLAALADMLDAGFIDTPRSYGRLLVLADELTQADDADGFEADETDEAFAGGWAA</sequence>
<evidence type="ECO:0000313" key="1">
    <source>
        <dbReference type="EMBL" id="TLQ38844.1"/>
    </source>
</evidence>
<gene>
    <name evidence="1" type="ORF">FEF34_40240</name>
</gene>
<keyword evidence="2" id="KW-1185">Reference proteome</keyword>
<name>A0A5R9DV02_9ACTN</name>
<reference evidence="1 2" key="1">
    <citation type="submission" date="2019-05" db="EMBL/GenBank/DDBJ databases">
        <title>Streptomyces marianii sp. nov., a novel marine actinomycete from southern coast of India.</title>
        <authorList>
            <person name="Iniyan A.M."/>
            <person name="Wink J."/>
            <person name="Ramprasad E."/>
            <person name="Ramana C.V."/>
            <person name="Bunk B."/>
            <person name="Sproer C."/>
            <person name="Joseph F.-J.R.S."/>
            <person name="Vincent S.G.P."/>
        </authorList>
    </citation>
    <scope>NUCLEOTIDE SEQUENCE [LARGE SCALE GENOMIC DNA]</scope>
    <source>
        <strain evidence="1 2">ICN19</strain>
    </source>
</reference>
<proteinExistence type="predicted"/>